<gene>
    <name evidence="1" type="ORF">A9299_00145</name>
</gene>
<organism evidence="1">
    <name type="scientific">Faucicola osloensis</name>
    <name type="common">Moraxella osloensis</name>
    <dbReference type="NCBI Taxonomy" id="34062"/>
    <lineage>
        <taxon>Bacteria</taxon>
        <taxon>Pseudomonadati</taxon>
        <taxon>Pseudomonadota</taxon>
        <taxon>Gammaproteobacteria</taxon>
        <taxon>Moraxellales</taxon>
        <taxon>Moraxellaceae</taxon>
        <taxon>Faucicola</taxon>
    </lineage>
</organism>
<reference evidence="1" key="1">
    <citation type="submission" date="2016-06" db="EMBL/GenBank/DDBJ databases">
        <title>Draft genome of Moraxella osloensis CCUG 67237.</title>
        <authorList>
            <person name="Salva-Serra F."/>
            <person name="Engstrom-Jakobsson H."/>
            <person name="Thorell K."/>
            <person name="Gonzales-Siles L."/>
            <person name="Karlsson R."/>
            <person name="Boulund F."/>
            <person name="Engstrand L."/>
            <person name="Kristiansson E."/>
            <person name="Moore E."/>
        </authorList>
    </citation>
    <scope>NUCLEOTIDE SEQUENCE [LARGE SCALE GENOMIC DNA]</scope>
    <source>
        <strain evidence="1">CCUG 67237</strain>
    </source>
</reference>
<sequence length="80" mass="9234">MRVFNILSSASFAHDNANQKERCYLFYDNKLKITQSWIVHTGGGARVTYTTMILGKNTQPNANNMFWCDKIKDNKSKDNK</sequence>
<dbReference type="AlphaFoldDB" id="A0AA91J9T6"/>
<name>A0AA91J9T6_FAUOS</name>
<evidence type="ECO:0000313" key="1">
    <source>
        <dbReference type="EMBL" id="OBX64907.1"/>
    </source>
</evidence>
<accession>A0AA91J9T6</accession>
<comment type="caution">
    <text evidence="1">The sequence shown here is derived from an EMBL/GenBank/DDBJ whole genome shotgun (WGS) entry which is preliminary data.</text>
</comment>
<proteinExistence type="predicted"/>
<dbReference type="EMBL" id="LZMT01000012">
    <property type="protein sequence ID" value="OBX64907.1"/>
    <property type="molecule type" value="Genomic_DNA"/>
</dbReference>
<protein>
    <submittedName>
        <fullName evidence="1">Uncharacterized protein</fullName>
    </submittedName>
</protein>